<dbReference type="GO" id="GO:0071422">
    <property type="term" value="P:succinate transmembrane transport"/>
    <property type="evidence" value="ECO:0007669"/>
    <property type="project" value="TreeGrafter"/>
</dbReference>
<dbReference type="InterPro" id="IPR047623">
    <property type="entry name" value="SatP"/>
</dbReference>
<gene>
    <name evidence="7" type="ORF">FGO68_gene5156</name>
</gene>
<dbReference type="GO" id="GO:0015360">
    <property type="term" value="F:acetate:proton symporter activity"/>
    <property type="evidence" value="ECO:0007669"/>
    <property type="project" value="TreeGrafter"/>
</dbReference>
<evidence type="ECO:0000313" key="7">
    <source>
        <dbReference type="EMBL" id="TNV72856.1"/>
    </source>
</evidence>
<feature type="transmembrane region" description="Helical" evidence="6">
    <location>
        <begin position="165"/>
        <end position="182"/>
    </location>
</feature>
<keyword evidence="3 6" id="KW-0812">Transmembrane</keyword>
<dbReference type="Pfam" id="PF01184">
    <property type="entry name" value="Gpr1_Fun34_YaaH"/>
    <property type="match status" value="1"/>
</dbReference>
<keyword evidence="4 6" id="KW-1133">Transmembrane helix</keyword>
<dbReference type="PANTHER" id="PTHR30178">
    <property type="entry name" value="INNER MEMBRANE PROTEIN YAAH"/>
    <property type="match status" value="1"/>
</dbReference>
<evidence type="ECO:0000313" key="8">
    <source>
        <dbReference type="Proteomes" id="UP000785679"/>
    </source>
</evidence>
<feature type="transmembrane region" description="Helical" evidence="6">
    <location>
        <begin position="108"/>
        <end position="126"/>
    </location>
</feature>
<comment type="similarity">
    <text evidence="2">Belongs to the acetate uptake transporter (AceTr) (TC 2.A.96) family.</text>
</comment>
<dbReference type="NCBIfam" id="NF038013">
    <property type="entry name" value="AceTr_1"/>
    <property type="match status" value="1"/>
</dbReference>
<comment type="caution">
    <text evidence="7">The sequence shown here is derived from an EMBL/GenBank/DDBJ whole genome shotgun (WGS) entry which is preliminary data.</text>
</comment>
<evidence type="ECO:0000256" key="3">
    <source>
        <dbReference type="ARBA" id="ARBA00022692"/>
    </source>
</evidence>
<evidence type="ECO:0000256" key="1">
    <source>
        <dbReference type="ARBA" id="ARBA00004141"/>
    </source>
</evidence>
<reference evidence="7" key="1">
    <citation type="submission" date="2019-06" db="EMBL/GenBank/DDBJ databases">
        <authorList>
            <person name="Zheng W."/>
        </authorList>
    </citation>
    <scope>NUCLEOTIDE SEQUENCE</scope>
    <source>
        <strain evidence="7">QDHG01</strain>
    </source>
</reference>
<protein>
    <recommendedName>
        <fullName evidence="9">GPR1/FUN34/yaaH family protein</fullName>
    </recommendedName>
</protein>
<dbReference type="Proteomes" id="UP000785679">
    <property type="component" value="Unassembled WGS sequence"/>
</dbReference>
<keyword evidence="8" id="KW-1185">Reference proteome</keyword>
<feature type="transmembrane region" description="Helical" evidence="6">
    <location>
        <begin position="74"/>
        <end position="96"/>
    </location>
</feature>
<feature type="transmembrane region" description="Helical" evidence="6">
    <location>
        <begin position="133"/>
        <end position="153"/>
    </location>
</feature>
<evidence type="ECO:0000256" key="2">
    <source>
        <dbReference type="ARBA" id="ARBA00005587"/>
    </source>
</evidence>
<evidence type="ECO:0008006" key="9">
    <source>
        <dbReference type="Google" id="ProtNLM"/>
    </source>
</evidence>
<proteinExistence type="inferred from homology"/>
<dbReference type="PANTHER" id="PTHR30178:SF3">
    <property type="entry name" value="SUCCINATE-ACETATE_PROTON SYMPORTER SATP"/>
    <property type="match status" value="1"/>
</dbReference>
<evidence type="ECO:0000256" key="4">
    <source>
        <dbReference type="ARBA" id="ARBA00022989"/>
    </source>
</evidence>
<accession>A0A8J8ND90</accession>
<dbReference type="GO" id="GO:0005886">
    <property type="term" value="C:plasma membrane"/>
    <property type="evidence" value="ECO:0007669"/>
    <property type="project" value="TreeGrafter"/>
</dbReference>
<comment type="subcellular location">
    <subcellularLocation>
        <location evidence="1">Membrane</location>
        <topology evidence="1">Multi-pass membrane protein</topology>
    </subcellularLocation>
</comment>
<feature type="transmembrane region" description="Helical" evidence="6">
    <location>
        <begin position="47"/>
        <end position="67"/>
    </location>
</feature>
<organism evidence="7 8">
    <name type="scientific">Halteria grandinella</name>
    <dbReference type="NCBI Taxonomy" id="5974"/>
    <lineage>
        <taxon>Eukaryota</taxon>
        <taxon>Sar</taxon>
        <taxon>Alveolata</taxon>
        <taxon>Ciliophora</taxon>
        <taxon>Intramacronucleata</taxon>
        <taxon>Spirotrichea</taxon>
        <taxon>Stichotrichia</taxon>
        <taxon>Sporadotrichida</taxon>
        <taxon>Halteriidae</taxon>
        <taxon>Halteria</taxon>
    </lineage>
</organism>
<keyword evidence="5 6" id="KW-0472">Membrane</keyword>
<dbReference type="AlphaFoldDB" id="A0A8J8ND90"/>
<dbReference type="OrthoDB" id="311828at2759"/>
<evidence type="ECO:0000256" key="6">
    <source>
        <dbReference type="SAM" id="Phobius"/>
    </source>
</evidence>
<name>A0A8J8ND90_HALGN</name>
<dbReference type="EMBL" id="RRYP01020678">
    <property type="protein sequence ID" value="TNV72856.1"/>
    <property type="molecule type" value="Genomic_DNA"/>
</dbReference>
<feature type="transmembrane region" description="Helical" evidence="6">
    <location>
        <begin position="21"/>
        <end position="41"/>
    </location>
</feature>
<sequence>MEFYKSGQATIQLKEKSSAPGPLGLLGFGLTTFLLNMHNAGVYPMNAMIIAMGVCYGGAAQIIAGLLEWKRGNLFASIAFLSYGFFWWSLCMILVLPKLGWAAAADHTSMGCYLFIWGCFSFCMLVGTFVKRLPIMLSWVFFTVVLLFALLAARHWMDSEEMEKIAGVEGVICGLSAIYVAFGEILNELSGRTILWIGVRPPLK</sequence>
<evidence type="ECO:0000256" key="5">
    <source>
        <dbReference type="ARBA" id="ARBA00023136"/>
    </source>
</evidence>
<dbReference type="InterPro" id="IPR000791">
    <property type="entry name" value="Gpr1/Fun34/SatP-like"/>
</dbReference>